<feature type="region of interest" description="Disordered" evidence="10">
    <location>
        <begin position="208"/>
        <end position="252"/>
    </location>
</feature>
<comment type="caution">
    <text evidence="11">The sequence shown here is derived from an EMBL/GenBank/DDBJ whole genome shotgun (WGS) entry which is preliminary data.</text>
</comment>
<dbReference type="AlphaFoldDB" id="A0AAD6J1P3"/>
<dbReference type="Pfam" id="PF08227">
    <property type="entry name" value="DASH_Hsk3"/>
    <property type="match status" value="1"/>
</dbReference>
<accession>A0AAD6J1P3</accession>
<keyword evidence="9" id="KW-0175">Coiled coil</keyword>
<feature type="compositionally biased region" description="Basic and acidic residues" evidence="10">
    <location>
        <begin position="208"/>
        <end position="231"/>
    </location>
</feature>
<dbReference type="GO" id="GO:0070847">
    <property type="term" value="C:core mediator complex"/>
    <property type="evidence" value="ECO:0007669"/>
    <property type="project" value="TreeGrafter"/>
</dbReference>
<keyword evidence="8" id="KW-0010">Activator</keyword>
<dbReference type="EMBL" id="JAQGDS010000002">
    <property type="protein sequence ID" value="KAJ6262833.1"/>
    <property type="molecule type" value="Genomic_DNA"/>
</dbReference>
<comment type="function">
    <text evidence="8">Component of the Mediator complex, a coactivator involved in the regulated transcription of nearly all RNA polymerase II-dependent genes. Mediator functions as a bridge to convey information from gene-specific regulatory proteins to the basal RNA polymerase II transcription machinery. Mediator is recruited to promoters by direct interactions with regulatory proteins and serves as a scaffold for the assembly of a functional preinitiation complex with RNA polymerase II and the general transcription factors.</text>
</comment>
<dbReference type="PANTHER" id="PTHR13114:SF7">
    <property type="entry name" value="MEDIATOR OF RNA POLYMERASE II TRANSCRIPTION SUBUNIT 17"/>
    <property type="match status" value="1"/>
</dbReference>
<dbReference type="GO" id="GO:0003712">
    <property type="term" value="F:transcription coregulator activity"/>
    <property type="evidence" value="ECO:0007669"/>
    <property type="project" value="InterPro"/>
</dbReference>
<evidence type="ECO:0000256" key="5">
    <source>
        <dbReference type="ARBA" id="ARBA00023163"/>
    </source>
</evidence>
<name>A0AAD6J1P3_DREDA</name>
<evidence type="ECO:0000256" key="9">
    <source>
        <dbReference type="SAM" id="Coils"/>
    </source>
</evidence>
<evidence type="ECO:0000256" key="6">
    <source>
        <dbReference type="ARBA" id="ARBA00023242"/>
    </source>
</evidence>
<gene>
    <name evidence="8" type="primary">MED17</name>
    <name evidence="11" type="ORF">Dda_1390</name>
</gene>
<feature type="region of interest" description="Disordered" evidence="10">
    <location>
        <begin position="288"/>
        <end position="325"/>
    </location>
</feature>
<dbReference type="GO" id="GO:0016592">
    <property type="term" value="C:mediator complex"/>
    <property type="evidence" value="ECO:0007669"/>
    <property type="project" value="InterPro"/>
</dbReference>
<reference evidence="11" key="1">
    <citation type="submission" date="2023-01" db="EMBL/GenBank/DDBJ databases">
        <title>The chitinases involved in constricting ring structure development in the nematode-trapping fungus Drechslerella dactyloides.</title>
        <authorList>
            <person name="Wang R."/>
            <person name="Zhang L."/>
            <person name="Tang P."/>
            <person name="Li S."/>
            <person name="Liang L."/>
        </authorList>
    </citation>
    <scope>NUCLEOTIDE SEQUENCE</scope>
    <source>
        <strain evidence="11">YMF1.00031</strain>
    </source>
</reference>
<keyword evidence="12" id="KW-1185">Reference proteome</keyword>
<feature type="compositionally biased region" description="Polar residues" evidence="10">
    <location>
        <begin position="238"/>
        <end position="247"/>
    </location>
</feature>
<keyword evidence="5 8" id="KW-0804">Transcription</keyword>
<dbReference type="InterPro" id="IPR013183">
    <property type="entry name" value="Hsk3-like"/>
</dbReference>
<feature type="coiled-coil region" evidence="9">
    <location>
        <begin position="21"/>
        <end position="48"/>
    </location>
</feature>
<dbReference type="GO" id="GO:0006357">
    <property type="term" value="P:regulation of transcription by RNA polymerase II"/>
    <property type="evidence" value="ECO:0007669"/>
    <property type="project" value="InterPro"/>
</dbReference>
<proteinExistence type="inferred from homology"/>
<comment type="similarity">
    <text evidence="2 8">Belongs to the Mediator complex subunit 17 family.</text>
</comment>
<protein>
    <recommendedName>
        <fullName evidence="3 8">Mediator of RNA polymerase II transcription subunit 17</fullName>
    </recommendedName>
    <alternativeName>
        <fullName evidence="7 8">Mediator complex subunit 17</fullName>
    </alternativeName>
</protein>
<keyword evidence="4 8" id="KW-0805">Transcription regulation</keyword>
<dbReference type="Gene3D" id="6.10.250.2620">
    <property type="match status" value="1"/>
</dbReference>
<feature type="compositionally biased region" description="Basic and acidic residues" evidence="10">
    <location>
        <begin position="310"/>
        <end position="323"/>
    </location>
</feature>
<evidence type="ECO:0000313" key="12">
    <source>
        <dbReference type="Proteomes" id="UP001221413"/>
    </source>
</evidence>
<evidence type="ECO:0000256" key="4">
    <source>
        <dbReference type="ARBA" id="ARBA00023015"/>
    </source>
</evidence>
<evidence type="ECO:0000256" key="3">
    <source>
        <dbReference type="ARBA" id="ARBA00019610"/>
    </source>
</evidence>
<evidence type="ECO:0000313" key="11">
    <source>
        <dbReference type="EMBL" id="KAJ6262833.1"/>
    </source>
</evidence>
<dbReference type="InterPro" id="IPR019313">
    <property type="entry name" value="Mediator_Med17"/>
</dbReference>
<evidence type="ECO:0000256" key="2">
    <source>
        <dbReference type="ARBA" id="ARBA00005635"/>
    </source>
</evidence>
<dbReference type="Pfam" id="PF10156">
    <property type="entry name" value="Med17"/>
    <property type="match status" value="1"/>
</dbReference>
<organism evidence="11 12">
    <name type="scientific">Drechslerella dactyloides</name>
    <name type="common">Nematode-trapping fungus</name>
    <name type="synonym">Arthrobotrys dactyloides</name>
    <dbReference type="NCBI Taxonomy" id="74499"/>
    <lineage>
        <taxon>Eukaryota</taxon>
        <taxon>Fungi</taxon>
        <taxon>Dikarya</taxon>
        <taxon>Ascomycota</taxon>
        <taxon>Pezizomycotina</taxon>
        <taxon>Orbiliomycetes</taxon>
        <taxon>Orbiliales</taxon>
        <taxon>Orbiliaceae</taxon>
        <taxon>Drechslerella</taxon>
    </lineage>
</organism>
<comment type="subunit">
    <text evidence="8">Component of the Mediator complex.</text>
</comment>
<evidence type="ECO:0000256" key="7">
    <source>
        <dbReference type="ARBA" id="ARBA00032014"/>
    </source>
</evidence>
<evidence type="ECO:0000256" key="8">
    <source>
        <dbReference type="RuleBase" id="RU364140"/>
    </source>
</evidence>
<dbReference type="Proteomes" id="UP001221413">
    <property type="component" value="Unassembled WGS sequence"/>
</dbReference>
<evidence type="ECO:0000256" key="1">
    <source>
        <dbReference type="ARBA" id="ARBA00004123"/>
    </source>
</evidence>
<keyword evidence="6 8" id="KW-0539">Nucleus</keyword>
<sequence>MSTAGASSALGSSSAYKARQYTHLQSQLAQLQANLSDMEELLRMTATQAENIKILGGLQGGLFMGATKVFEESEITKVTVVTIYTSLRLRSRRWCCSQGLNIVFLRSVYNAYIIGIASKKRDATSLTSSNYHLCFLLVANRFLPSHDTIRLHAHQAEVMDDQLLLSLASWPDSDPRAASLSSLIPRIQNERGPFKNVSEEGLKEEIAAAEKQKQDQKDSDVVDDDSRGASRDDDDQANGTDEQQPNPRETLGLKRQELIKLVEQAQFEAMYALDFVSLLLSNVRPAQADASMSRHLKDNVPSGTLGAESIRQKDQGGSQKHDYGTISKGWRSEALAQSAGSLLAAASRLAQESEREEMYWEDVLDVKREGWAICRVQRDSQSLGVRFGFSEAGADEKYRGLGVLRKGSDGAITMQDLGHGNANRSAVRVRISRHGKITGVSKPFADDSQTSGITSMIRTSRNYAYEHELFLEIAREARALANLGFRNTDEAITFELGPGASVVIDMAEVQRYLRWCLEHSIINHIQTSSSEWGQVAMSNEMTQRGELSQYKRLRVEVEADYLAIRWTVGSGQDEKYKWEGEDGSKPLDLLLKSI</sequence>
<comment type="subcellular location">
    <subcellularLocation>
        <location evidence="1 8">Nucleus</location>
    </subcellularLocation>
</comment>
<dbReference type="PANTHER" id="PTHR13114">
    <property type="entry name" value="MEDIATOR OF RNA POLYMERASE II TRANSCRIPTION SUBUNIT 17"/>
    <property type="match status" value="1"/>
</dbReference>
<evidence type="ECO:0000256" key="10">
    <source>
        <dbReference type="SAM" id="MobiDB-lite"/>
    </source>
</evidence>